<dbReference type="GO" id="GO:0030246">
    <property type="term" value="F:carbohydrate binding"/>
    <property type="evidence" value="ECO:0007669"/>
    <property type="project" value="InterPro"/>
</dbReference>
<dbReference type="InterPro" id="IPR001506">
    <property type="entry name" value="Peptidase_M12A"/>
</dbReference>
<dbReference type="InterPro" id="IPR019019">
    <property type="entry name" value="H-type_lectin_domain"/>
</dbReference>
<evidence type="ECO:0000313" key="3">
    <source>
        <dbReference type="EMBL" id="KAE8155164.1"/>
    </source>
</evidence>
<dbReference type="InterPro" id="IPR037221">
    <property type="entry name" value="H-type_lectin_dom_sf"/>
</dbReference>
<evidence type="ECO:0000259" key="1">
    <source>
        <dbReference type="Pfam" id="PF01400"/>
    </source>
</evidence>
<dbReference type="OrthoDB" id="291007at2759"/>
<dbReference type="Gene3D" id="2.60.40.2080">
    <property type="match status" value="1"/>
</dbReference>
<dbReference type="GO" id="GO:0004222">
    <property type="term" value="F:metalloendopeptidase activity"/>
    <property type="evidence" value="ECO:0007669"/>
    <property type="project" value="InterPro"/>
</dbReference>
<evidence type="ECO:0000313" key="4">
    <source>
        <dbReference type="Proteomes" id="UP000325780"/>
    </source>
</evidence>
<dbReference type="AlphaFoldDB" id="A0A5N6U971"/>
<dbReference type="GO" id="GO:0006508">
    <property type="term" value="P:proteolysis"/>
    <property type="evidence" value="ECO:0007669"/>
    <property type="project" value="InterPro"/>
</dbReference>
<dbReference type="SUPFAM" id="SSF55486">
    <property type="entry name" value="Metalloproteases ('zincins'), catalytic domain"/>
    <property type="match status" value="1"/>
</dbReference>
<dbReference type="SUPFAM" id="SSF141086">
    <property type="entry name" value="Agglutinin HPA-like"/>
    <property type="match status" value="1"/>
</dbReference>
<name>A0A5N6U971_ASPAV</name>
<reference evidence="3 4" key="1">
    <citation type="submission" date="2019-04" db="EMBL/GenBank/DDBJ databases">
        <title>Friends and foes A comparative genomics study of 23 Aspergillus species from section Flavi.</title>
        <authorList>
            <consortium name="DOE Joint Genome Institute"/>
            <person name="Kjaerbolling I."/>
            <person name="Vesth T."/>
            <person name="Frisvad J.C."/>
            <person name="Nybo J.L."/>
            <person name="Theobald S."/>
            <person name="Kildgaard S."/>
            <person name="Isbrandt T."/>
            <person name="Kuo A."/>
            <person name="Sato A."/>
            <person name="Lyhne E.K."/>
            <person name="Kogle M.E."/>
            <person name="Wiebenga A."/>
            <person name="Kun R.S."/>
            <person name="Lubbers R.J."/>
            <person name="Makela M.R."/>
            <person name="Barry K."/>
            <person name="Chovatia M."/>
            <person name="Clum A."/>
            <person name="Daum C."/>
            <person name="Haridas S."/>
            <person name="He G."/>
            <person name="LaButti K."/>
            <person name="Lipzen A."/>
            <person name="Mondo S."/>
            <person name="Riley R."/>
            <person name="Salamov A."/>
            <person name="Simmons B.A."/>
            <person name="Magnuson J.K."/>
            <person name="Henrissat B."/>
            <person name="Mortensen U.H."/>
            <person name="Larsen T.O."/>
            <person name="Devries R.P."/>
            <person name="Grigoriev I.V."/>
            <person name="Machida M."/>
            <person name="Baker S.E."/>
            <person name="Andersen M.R."/>
        </authorList>
    </citation>
    <scope>NUCLEOTIDE SEQUENCE [LARGE SCALE GENOMIC DNA]</scope>
    <source>
        <strain evidence="3 4">IBT 18842</strain>
    </source>
</reference>
<evidence type="ECO:0008006" key="5">
    <source>
        <dbReference type="Google" id="ProtNLM"/>
    </source>
</evidence>
<feature type="domain" description="H-type lectin" evidence="2">
    <location>
        <begin position="376"/>
        <end position="447"/>
    </location>
</feature>
<dbReference type="InterPro" id="IPR024079">
    <property type="entry name" value="MetalloPept_cat_dom_sf"/>
</dbReference>
<dbReference type="GO" id="GO:0007155">
    <property type="term" value="P:cell adhesion"/>
    <property type="evidence" value="ECO:0007669"/>
    <property type="project" value="InterPro"/>
</dbReference>
<sequence>MSFCSVLGPDLGQHIDESLSNQIKPDARKRLELAMYDIVKWPPGTELRVRFLPRDETEPRSIDGTEEHKHLVRRHAPEWTKDTSIKFKFLDEDATQQDLLNAEIKIQFQNATDGWSEIGTSSEGSGNEPTMMLGVNGVLKRLILHEFGHALGAVHEHSSPLANFTWIEEGILDSFKAANPTKSETELRRQIQENICAKYAADMISTTRFDKRSIMIYQILPNWTQEGVGIDWPDDLSEDDKNWIRKAYPPGEIAYGGRFSGPALLLSRSSDSPRNQHLMQNGQSHIGYFTMRKARREPPPVAMGLIRFHVPVPKIRVGALLNDITVRKIKANLQCSGNMDNFLWCLGSWFAPEREDENFEVGTVSFESGVDYAEQTVRIQHRFHEPPEVVVWLQDIALDTDMDVDSKDKRFGVDVDAIDVKEAEFKLCIKWTGDLAKIHKTKVSWIACATRAGIKTDNLRFKRFTSESDFTDRRFVSTGQRDTQGIYHGIKSFELESKHFLESRLVQLETVIRDQTDKGFRIVTRTPGAVSVDVAYLVLYK</sequence>
<dbReference type="EMBL" id="ML742024">
    <property type="protein sequence ID" value="KAE8155164.1"/>
    <property type="molecule type" value="Genomic_DNA"/>
</dbReference>
<dbReference type="Pfam" id="PF09458">
    <property type="entry name" value="H_lectin"/>
    <property type="match status" value="1"/>
</dbReference>
<dbReference type="Pfam" id="PF01400">
    <property type="entry name" value="Astacin"/>
    <property type="match status" value="1"/>
</dbReference>
<protein>
    <recommendedName>
        <fullName evidence="5">Peptidase metallopeptidase domain-containing protein</fullName>
    </recommendedName>
</protein>
<organism evidence="3 4">
    <name type="scientific">Aspergillus avenaceus</name>
    <dbReference type="NCBI Taxonomy" id="36643"/>
    <lineage>
        <taxon>Eukaryota</taxon>
        <taxon>Fungi</taxon>
        <taxon>Dikarya</taxon>
        <taxon>Ascomycota</taxon>
        <taxon>Pezizomycotina</taxon>
        <taxon>Eurotiomycetes</taxon>
        <taxon>Eurotiomycetidae</taxon>
        <taxon>Eurotiales</taxon>
        <taxon>Aspergillaceae</taxon>
        <taxon>Aspergillus</taxon>
        <taxon>Aspergillus subgen. Circumdati</taxon>
    </lineage>
</organism>
<proteinExistence type="predicted"/>
<evidence type="ECO:0000259" key="2">
    <source>
        <dbReference type="Pfam" id="PF09458"/>
    </source>
</evidence>
<accession>A0A5N6U971</accession>
<dbReference type="Proteomes" id="UP000325780">
    <property type="component" value="Unassembled WGS sequence"/>
</dbReference>
<feature type="domain" description="Peptidase M12A" evidence="1">
    <location>
        <begin position="65"/>
        <end position="159"/>
    </location>
</feature>
<keyword evidence="4" id="KW-1185">Reference proteome</keyword>
<dbReference type="Gene3D" id="3.40.390.10">
    <property type="entry name" value="Collagenase (Catalytic Domain)"/>
    <property type="match status" value="1"/>
</dbReference>
<gene>
    <name evidence="3" type="ORF">BDV25DRAFT_135212</name>
</gene>